<name>A0AA36AX56_OCTVU</name>
<organism evidence="1 2">
    <name type="scientific">Octopus vulgaris</name>
    <name type="common">Common octopus</name>
    <dbReference type="NCBI Taxonomy" id="6645"/>
    <lineage>
        <taxon>Eukaryota</taxon>
        <taxon>Metazoa</taxon>
        <taxon>Spiralia</taxon>
        <taxon>Lophotrochozoa</taxon>
        <taxon>Mollusca</taxon>
        <taxon>Cephalopoda</taxon>
        <taxon>Coleoidea</taxon>
        <taxon>Octopodiformes</taxon>
        <taxon>Octopoda</taxon>
        <taxon>Incirrata</taxon>
        <taxon>Octopodidae</taxon>
        <taxon>Octopus</taxon>
    </lineage>
</organism>
<dbReference type="AlphaFoldDB" id="A0AA36AX56"/>
<dbReference type="Proteomes" id="UP001162480">
    <property type="component" value="Chromosome 6"/>
</dbReference>
<sequence length="75" mass="8958">MVERWVCYKLPARRIKTIPCHSNSLYFEEEFSDIITDEVNSNIWKSRVYVVTDRGNITSYYSAVDKQQAKYLYPK</sequence>
<dbReference type="EMBL" id="OX597819">
    <property type="protein sequence ID" value="CAI9723930.1"/>
    <property type="molecule type" value="Genomic_DNA"/>
</dbReference>
<evidence type="ECO:0000313" key="2">
    <source>
        <dbReference type="Proteomes" id="UP001162480"/>
    </source>
</evidence>
<accession>A0AA36AX56</accession>
<gene>
    <name evidence="1" type="ORF">OCTVUL_1B028120</name>
</gene>
<keyword evidence="2" id="KW-1185">Reference proteome</keyword>
<proteinExistence type="predicted"/>
<reference evidence="1" key="1">
    <citation type="submission" date="2023-08" db="EMBL/GenBank/DDBJ databases">
        <authorList>
            <person name="Alioto T."/>
            <person name="Alioto T."/>
            <person name="Gomez Garrido J."/>
        </authorList>
    </citation>
    <scope>NUCLEOTIDE SEQUENCE</scope>
</reference>
<protein>
    <submittedName>
        <fullName evidence="1">Uncharacterized protein</fullName>
    </submittedName>
</protein>
<evidence type="ECO:0000313" key="1">
    <source>
        <dbReference type="EMBL" id="CAI9723930.1"/>
    </source>
</evidence>